<name>A0ABW0G9T0_9PROT</name>
<evidence type="ECO:0000313" key="2">
    <source>
        <dbReference type="Proteomes" id="UP001596166"/>
    </source>
</evidence>
<reference evidence="2" key="1">
    <citation type="journal article" date="2019" name="Int. J. Syst. Evol. Microbiol.">
        <title>The Global Catalogue of Microorganisms (GCM) 10K type strain sequencing project: providing services to taxonomists for standard genome sequencing and annotation.</title>
        <authorList>
            <consortium name="The Broad Institute Genomics Platform"/>
            <consortium name="The Broad Institute Genome Sequencing Center for Infectious Disease"/>
            <person name="Wu L."/>
            <person name="Ma J."/>
        </authorList>
    </citation>
    <scope>NUCLEOTIDE SEQUENCE [LARGE SCALE GENOMIC DNA]</scope>
    <source>
        <strain evidence="2">CCUG 58760</strain>
    </source>
</reference>
<organism evidence="1 2">
    <name type="scientific">Azospirillum himalayense</name>
    <dbReference type="NCBI Taxonomy" id="654847"/>
    <lineage>
        <taxon>Bacteria</taxon>
        <taxon>Pseudomonadati</taxon>
        <taxon>Pseudomonadota</taxon>
        <taxon>Alphaproteobacteria</taxon>
        <taxon>Rhodospirillales</taxon>
        <taxon>Azospirillaceae</taxon>
        <taxon>Azospirillum</taxon>
    </lineage>
</organism>
<protein>
    <submittedName>
        <fullName evidence="1">Uncharacterized protein</fullName>
    </submittedName>
</protein>
<evidence type="ECO:0000313" key="1">
    <source>
        <dbReference type="EMBL" id="MFC5357581.1"/>
    </source>
</evidence>
<dbReference type="RefSeq" id="WP_376997219.1">
    <property type="nucleotide sequence ID" value="NZ_JBHSLC010000047.1"/>
</dbReference>
<dbReference type="Proteomes" id="UP001596166">
    <property type="component" value="Unassembled WGS sequence"/>
</dbReference>
<accession>A0ABW0G9T0</accession>
<dbReference type="EMBL" id="JBHSLC010000047">
    <property type="protein sequence ID" value="MFC5357581.1"/>
    <property type="molecule type" value="Genomic_DNA"/>
</dbReference>
<comment type="caution">
    <text evidence="1">The sequence shown here is derived from an EMBL/GenBank/DDBJ whole genome shotgun (WGS) entry which is preliminary data.</text>
</comment>
<sequence>MQLRLEFIDEKGTEHTKRLPAWEKLEETARLEVATRLAHLIARMLVRASRGDGER</sequence>
<keyword evidence="2" id="KW-1185">Reference proteome</keyword>
<proteinExistence type="predicted"/>
<gene>
    <name evidence="1" type="ORF">ACFPMG_21455</name>
</gene>